<dbReference type="InParanoid" id="A0A2K1J4J1"/>
<reference evidence="1 3" key="1">
    <citation type="journal article" date="2008" name="Science">
        <title>The Physcomitrella genome reveals evolutionary insights into the conquest of land by plants.</title>
        <authorList>
            <person name="Rensing S."/>
            <person name="Lang D."/>
            <person name="Zimmer A."/>
            <person name="Terry A."/>
            <person name="Salamov A."/>
            <person name="Shapiro H."/>
            <person name="Nishiyama T."/>
            <person name="Perroud P.-F."/>
            <person name="Lindquist E."/>
            <person name="Kamisugi Y."/>
            <person name="Tanahashi T."/>
            <person name="Sakakibara K."/>
            <person name="Fujita T."/>
            <person name="Oishi K."/>
            <person name="Shin-I T."/>
            <person name="Kuroki Y."/>
            <person name="Toyoda A."/>
            <person name="Suzuki Y."/>
            <person name="Hashimoto A."/>
            <person name="Yamaguchi K."/>
            <person name="Sugano A."/>
            <person name="Kohara Y."/>
            <person name="Fujiyama A."/>
            <person name="Anterola A."/>
            <person name="Aoki S."/>
            <person name="Ashton N."/>
            <person name="Barbazuk W.B."/>
            <person name="Barker E."/>
            <person name="Bennetzen J."/>
            <person name="Bezanilla M."/>
            <person name="Blankenship R."/>
            <person name="Cho S.H."/>
            <person name="Dutcher S."/>
            <person name="Estelle M."/>
            <person name="Fawcett J.A."/>
            <person name="Gundlach H."/>
            <person name="Hanada K."/>
            <person name="Heyl A."/>
            <person name="Hicks K.A."/>
            <person name="Hugh J."/>
            <person name="Lohr M."/>
            <person name="Mayer K."/>
            <person name="Melkozernov A."/>
            <person name="Murata T."/>
            <person name="Nelson D."/>
            <person name="Pils B."/>
            <person name="Prigge M."/>
            <person name="Reiss B."/>
            <person name="Renner T."/>
            <person name="Rombauts S."/>
            <person name="Rushton P."/>
            <person name="Sanderfoot A."/>
            <person name="Schween G."/>
            <person name="Shiu S.-H."/>
            <person name="Stueber K."/>
            <person name="Theodoulou F.L."/>
            <person name="Tu H."/>
            <person name="Van de Peer Y."/>
            <person name="Verrier P.J."/>
            <person name="Waters E."/>
            <person name="Wood A."/>
            <person name="Yang L."/>
            <person name="Cove D."/>
            <person name="Cuming A."/>
            <person name="Hasebe M."/>
            <person name="Lucas S."/>
            <person name="Mishler D.B."/>
            <person name="Reski R."/>
            <person name="Grigoriev I."/>
            <person name="Quatrano R.S."/>
            <person name="Boore J.L."/>
        </authorList>
    </citation>
    <scope>NUCLEOTIDE SEQUENCE [LARGE SCALE GENOMIC DNA]</scope>
    <source>
        <strain evidence="2 3">cv. Gransden 2004</strain>
    </source>
</reference>
<dbReference type="EnsemblPlants" id="Pp3c17_18840V3.1">
    <property type="protein sequence ID" value="PAC:32905699.CDS.1"/>
    <property type="gene ID" value="Pp3c17_18840"/>
</dbReference>
<protein>
    <submittedName>
        <fullName evidence="1 2">Uncharacterized protein</fullName>
    </submittedName>
</protein>
<proteinExistence type="predicted"/>
<keyword evidence="3" id="KW-1185">Reference proteome</keyword>
<evidence type="ECO:0000313" key="1">
    <source>
        <dbReference type="EMBL" id="PNR36443.1"/>
    </source>
</evidence>
<dbReference type="Gramene" id="Pp3c17_18840V3.1">
    <property type="protein sequence ID" value="PAC:32905699.CDS.1"/>
    <property type="gene ID" value="Pp3c17_18840"/>
</dbReference>
<dbReference type="EMBL" id="ABEU02000017">
    <property type="protein sequence ID" value="PNR36443.1"/>
    <property type="molecule type" value="Genomic_DNA"/>
</dbReference>
<sequence>MTNSMKCCQEEPKAPQKHLNLQKFSALQNHYIQGKHSLYSAHSISKSRGKTH</sequence>
<accession>A0A2K1J4J1</accession>
<reference evidence="1 3" key="2">
    <citation type="journal article" date="2018" name="Plant J.">
        <title>The Physcomitrella patens chromosome-scale assembly reveals moss genome structure and evolution.</title>
        <authorList>
            <person name="Lang D."/>
            <person name="Ullrich K.K."/>
            <person name="Murat F."/>
            <person name="Fuchs J."/>
            <person name="Jenkins J."/>
            <person name="Haas F.B."/>
            <person name="Piednoel M."/>
            <person name="Gundlach H."/>
            <person name="Van Bel M."/>
            <person name="Meyberg R."/>
            <person name="Vives C."/>
            <person name="Morata J."/>
            <person name="Symeonidi A."/>
            <person name="Hiss M."/>
            <person name="Muchero W."/>
            <person name="Kamisugi Y."/>
            <person name="Saleh O."/>
            <person name="Blanc G."/>
            <person name="Decker E.L."/>
            <person name="van Gessel N."/>
            <person name="Grimwood J."/>
            <person name="Hayes R.D."/>
            <person name="Graham S.W."/>
            <person name="Gunter L.E."/>
            <person name="McDaniel S.F."/>
            <person name="Hoernstein S.N.W."/>
            <person name="Larsson A."/>
            <person name="Li F.W."/>
            <person name="Perroud P.F."/>
            <person name="Phillips J."/>
            <person name="Ranjan P."/>
            <person name="Rokshar D.S."/>
            <person name="Rothfels C.J."/>
            <person name="Schneider L."/>
            <person name="Shu S."/>
            <person name="Stevenson D.W."/>
            <person name="Thummler F."/>
            <person name="Tillich M."/>
            <person name="Villarreal Aguilar J.C."/>
            <person name="Widiez T."/>
            <person name="Wong G.K."/>
            <person name="Wymore A."/>
            <person name="Zhang Y."/>
            <person name="Zimmer A.D."/>
            <person name="Quatrano R.S."/>
            <person name="Mayer K.F.X."/>
            <person name="Goodstein D."/>
            <person name="Casacuberta J.M."/>
            <person name="Vandepoele K."/>
            <person name="Reski R."/>
            <person name="Cuming A.C."/>
            <person name="Tuskan G.A."/>
            <person name="Maumus F."/>
            <person name="Salse J."/>
            <person name="Schmutz J."/>
            <person name="Rensing S.A."/>
        </authorList>
    </citation>
    <scope>NUCLEOTIDE SEQUENCE [LARGE SCALE GENOMIC DNA]</scope>
    <source>
        <strain evidence="2 3">cv. Gransden 2004</strain>
    </source>
</reference>
<name>A0A2K1J4J1_PHYPA</name>
<dbReference type="AlphaFoldDB" id="A0A2K1J4J1"/>
<dbReference type="Proteomes" id="UP000006727">
    <property type="component" value="Chromosome 17"/>
</dbReference>
<evidence type="ECO:0000313" key="2">
    <source>
        <dbReference type="EnsemblPlants" id="PAC:32905699.CDS.1"/>
    </source>
</evidence>
<reference evidence="2" key="3">
    <citation type="submission" date="2020-12" db="UniProtKB">
        <authorList>
            <consortium name="EnsemblPlants"/>
        </authorList>
    </citation>
    <scope>IDENTIFICATION</scope>
</reference>
<organism evidence="1">
    <name type="scientific">Physcomitrium patens</name>
    <name type="common">Spreading-leaved earth moss</name>
    <name type="synonym">Physcomitrella patens</name>
    <dbReference type="NCBI Taxonomy" id="3218"/>
    <lineage>
        <taxon>Eukaryota</taxon>
        <taxon>Viridiplantae</taxon>
        <taxon>Streptophyta</taxon>
        <taxon>Embryophyta</taxon>
        <taxon>Bryophyta</taxon>
        <taxon>Bryophytina</taxon>
        <taxon>Bryopsida</taxon>
        <taxon>Funariidae</taxon>
        <taxon>Funariales</taxon>
        <taxon>Funariaceae</taxon>
        <taxon>Physcomitrium</taxon>
    </lineage>
</organism>
<gene>
    <name evidence="1" type="ORF">PHYPA_022294</name>
</gene>
<evidence type="ECO:0000313" key="3">
    <source>
        <dbReference type="Proteomes" id="UP000006727"/>
    </source>
</evidence>